<gene>
    <name evidence="3" type="ORF">BC008_18600</name>
    <name evidence="2" type="ORF">BC008_37770</name>
</gene>
<reference evidence="3 4" key="1">
    <citation type="journal article" date="2015" name="Genome Announc.">
        <title>Draft Genome of the Euendolithic (true boring) Cyanobacterium Mastigocoleus testarum strain BC008.</title>
        <authorList>
            <person name="Guida B.S."/>
            <person name="Garcia-Pichel F."/>
        </authorList>
    </citation>
    <scope>NUCLEOTIDE SEQUENCE [LARGE SCALE GENOMIC DNA]</scope>
    <source>
        <strain evidence="3 4">BC008</strain>
    </source>
</reference>
<dbReference type="RefSeq" id="WP_027841928.1">
    <property type="nucleotide sequence ID" value="NZ_LMTZ01000117.1"/>
</dbReference>
<proteinExistence type="predicted"/>
<dbReference type="AlphaFoldDB" id="A0A0V7ZJP0"/>
<accession>A0A0V7ZJP0</accession>
<sequence length="131" mass="14989">MAKEFLGIGWKFPVKVDNSTGKILISEYEENIRESIWIILATSKGERAMQPDFGCEIHNFIFATLSMTTLGLVESSVREALIRWEPRIDLNEIKVIPIPKTPGNLKININYRVRKTNNAFNLVYPFYLQGG</sequence>
<keyword evidence="4" id="KW-1185">Reference proteome</keyword>
<evidence type="ECO:0000259" key="1">
    <source>
        <dbReference type="Pfam" id="PF04965"/>
    </source>
</evidence>
<name>A0A0V7ZJP0_9CYAN</name>
<comment type="caution">
    <text evidence="3">The sequence shown here is derived from an EMBL/GenBank/DDBJ whole genome shotgun (WGS) entry which is preliminary data.</text>
</comment>
<evidence type="ECO:0000313" key="2">
    <source>
        <dbReference type="EMBL" id="KST62196.1"/>
    </source>
</evidence>
<dbReference type="OrthoDB" id="9802846at2"/>
<dbReference type="SUPFAM" id="SSF160719">
    <property type="entry name" value="gpW/gp25-like"/>
    <property type="match status" value="1"/>
</dbReference>
<dbReference type="Gene3D" id="3.10.450.40">
    <property type="match status" value="1"/>
</dbReference>
<dbReference type="Pfam" id="PF04965">
    <property type="entry name" value="GPW_gp25"/>
    <property type="match status" value="1"/>
</dbReference>
<dbReference type="EMBL" id="LMTZ01000117">
    <property type="protein sequence ID" value="KST64826.1"/>
    <property type="molecule type" value="Genomic_DNA"/>
</dbReference>
<dbReference type="InterPro" id="IPR007048">
    <property type="entry name" value="IraD/Gp25-like"/>
</dbReference>
<feature type="domain" description="IraD/Gp25-like" evidence="1">
    <location>
        <begin position="27"/>
        <end position="117"/>
    </location>
</feature>
<dbReference type="EMBL" id="LMTZ01000162">
    <property type="protein sequence ID" value="KST62196.1"/>
    <property type="molecule type" value="Genomic_DNA"/>
</dbReference>
<evidence type="ECO:0000313" key="4">
    <source>
        <dbReference type="Proteomes" id="UP000053372"/>
    </source>
</evidence>
<dbReference type="Proteomes" id="UP000053372">
    <property type="component" value="Unassembled WGS sequence"/>
</dbReference>
<protein>
    <submittedName>
        <fullName evidence="3">Baseplate protein</fullName>
    </submittedName>
</protein>
<organism evidence="3 4">
    <name type="scientific">Mastigocoleus testarum BC008</name>
    <dbReference type="NCBI Taxonomy" id="371196"/>
    <lineage>
        <taxon>Bacteria</taxon>
        <taxon>Bacillati</taxon>
        <taxon>Cyanobacteriota</taxon>
        <taxon>Cyanophyceae</taxon>
        <taxon>Nostocales</taxon>
        <taxon>Hapalosiphonaceae</taxon>
        <taxon>Mastigocoleus</taxon>
    </lineage>
</organism>
<evidence type="ECO:0000313" key="3">
    <source>
        <dbReference type="EMBL" id="KST64826.1"/>
    </source>
</evidence>